<dbReference type="InterPro" id="IPR003594">
    <property type="entry name" value="HATPase_dom"/>
</dbReference>
<dbReference type="PANTHER" id="PTHR35526:SF3">
    <property type="entry name" value="ANTI-SIGMA-F FACTOR RSBW"/>
    <property type="match status" value="1"/>
</dbReference>
<keyword evidence="1" id="KW-0808">Transferase</keyword>
<dbReference type="Pfam" id="PF13581">
    <property type="entry name" value="HATPase_c_2"/>
    <property type="match status" value="1"/>
</dbReference>
<dbReference type="CDD" id="cd16936">
    <property type="entry name" value="HATPase_RsbW-like"/>
    <property type="match status" value="1"/>
</dbReference>
<organism evidence="4 5">
    <name type="scientific">Phytohabitans maris</name>
    <dbReference type="NCBI Taxonomy" id="3071409"/>
    <lineage>
        <taxon>Bacteria</taxon>
        <taxon>Bacillati</taxon>
        <taxon>Actinomycetota</taxon>
        <taxon>Actinomycetes</taxon>
        <taxon>Micromonosporales</taxon>
        <taxon>Micromonosporaceae</taxon>
    </lineage>
</organism>
<feature type="region of interest" description="Disordered" evidence="2">
    <location>
        <begin position="1"/>
        <end position="20"/>
    </location>
</feature>
<keyword evidence="4" id="KW-0547">Nucleotide-binding</keyword>
<evidence type="ECO:0000256" key="1">
    <source>
        <dbReference type="ARBA" id="ARBA00022527"/>
    </source>
</evidence>
<dbReference type="EMBL" id="JAVHUY010000006">
    <property type="protein sequence ID" value="MDQ7904435.1"/>
    <property type="molecule type" value="Genomic_DNA"/>
</dbReference>
<sequence length="162" mass="16735">MTSADPPARDRAGPAPTMGPEAVAVDHQFDADGLYALRAALAAHADHLGATPEQVERLLIVGGELATNAIRHGGGTGRLRLWRDGDLLRCRISDQGPGMPDPAAGSRPPEPTALGGRGLWIVRRLSEDVVVETGPDGTTVTAAIALVGAALTADGRQRPRSG</sequence>
<reference evidence="4 5" key="1">
    <citation type="submission" date="2023-08" db="EMBL/GenBank/DDBJ databases">
        <title>Phytohabitans sansha sp. nov., isolated from marine sediment.</title>
        <authorList>
            <person name="Zhao Y."/>
            <person name="Yi K."/>
        </authorList>
    </citation>
    <scope>NUCLEOTIDE SEQUENCE [LARGE SCALE GENOMIC DNA]</scope>
    <source>
        <strain evidence="4 5">ZYX-F-186</strain>
    </source>
</reference>
<evidence type="ECO:0000313" key="5">
    <source>
        <dbReference type="Proteomes" id="UP001230908"/>
    </source>
</evidence>
<dbReference type="Gene3D" id="3.30.565.10">
    <property type="entry name" value="Histidine kinase-like ATPase, C-terminal domain"/>
    <property type="match status" value="1"/>
</dbReference>
<feature type="domain" description="Histidine kinase/HSP90-like ATPase" evidence="3">
    <location>
        <begin position="32"/>
        <end position="142"/>
    </location>
</feature>
<accession>A0ABU0ZBK9</accession>
<dbReference type="Proteomes" id="UP001230908">
    <property type="component" value="Unassembled WGS sequence"/>
</dbReference>
<dbReference type="InterPro" id="IPR036890">
    <property type="entry name" value="HATPase_C_sf"/>
</dbReference>
<dbReference type="GO" id="GO:0005524">
    <property type="term" value="F:ATP binding"/>
    <property type="evidence" value="ECO:0007669"/>
    <property type="project" value="UniProtKB-KW"/>
</dbReference>
<comment type="caution">
    <text evidence="4">The sequence shown here is derived from an EMBL/GenBank/DDBJ whole genome shotgun (WGS) entry which is preliminary data.</text>
</comment>
<evidence type="ECO:0000256" key="2">
    <source>
        <dbReference type="SAM" id="MobiDB-lite"/>
    </source>
</evidence>
<keyword evidence="1" id="KW-0418">Kinase</keyword>
<keyword evidence="4" id="KW-0067">ATP-binding</keyword>
<proteinExistence type="predicted"/>
<evidence type="ECO:0000259" key="3">
    <source>
        <dbReference type="Pfam" id="PF13581"/>
    </source>
</evidence>
<name>A0ABU0ZBK9_9ACTN</name>
<dbReference type="InterPro" id="IPR050267">
    <property type="entry name" value="Anti-sigma-factor_SerPK"/>
</dbReference>
<dbReference type="SUPFAM" id="SSF55874">
    <property type="entry name" value="ATPase domain of HSP90 chaperone/DNA topoisomerase II/histidine kinase"/>
    <property type="match status" value="1"/>
</dbReference>
<dbReference type="PANTHER" id="PTHR35526">
    <property type="entry name" value="ANTI-SIGMA-F FACTOR RSBW-RELATED"/>
    <property type="match status" value="1"/>
</dbReference>
<keyword evidence="5" id="KW-1185">Reference proteome</keyword>
<protein>
    <submittedName>
        <fullName evidence="4">ATP-binding protein</fullName>
    </submittedName>
</protein>
<keyword evidence="1" id="KW-0723">Serine/threonine-protein kinase</keyword>
<gene>
    <name evidence="4" type="ORF">RB614_07845</name>
</gene>
<evidence type="ECO:0000313" key="4">
    <source>
        <dbReference type="EMBL" id="MDQ7904435.1"/>
    </source>
</evidence>
<dbReference type="RefSeq" id="WP_308711710.1">
    <property type="nucleotide sequence ID" value="NZ_JAVHUY010000006.1"/>
</dbReference>